<dbReference type="AlphaFoldDB" id="A0AAN7Z4W2"/>
<comment type="caution">
    <text evidence="1">The sequence shown here is derived from an EMBL/GenBank/DDBJ whole genome shotgun (WGS) entry which is preliminary data.</text>
</comment>
<keyword evidence="2" id="KW-1185">Reference proteome</keyword>
<sequence length="169" mass="19379">MIREFLEARVRIVIYIPQRRQALRIRSWDGGLSGIGAGRSRVRHGNCLSVSRTMRPIDSDLYMVTSDRGWRERKKESNDNTNFGQPSVIASLRGPGRFQVVAVLLAVWMFDRQMSPMPFSSMTEQMFWLWVHKARRCTMEEDKIDDAARTWPGLISRVAQSSNSGSLSD</sequence>
<gene>
    <name evidence="1" type="ORF">RRF57_004958</name>
</gene>
<proteinExistence type="predicted"/>
<organism evidence="1 2">
    <name type="scientific">Xylaria bambusicola</name>
    <dbReference type="NCBI Taxonomy" id="326684"/>
    <lineage>
        <taxon>Eukaryota</taxon>
        <taxon>Fungi</taxon>
        <taxon>Dikarya</taxon>
        <taxon>Ascomycota</taxon>
        <taxon>Pezizomycotina</taxon>
        <taxon>Sordariomycetes</taxon>
        <taxon>Xylariomycetidae</taxon>
        <taxon>Xylariales</taxon>
        <taxon>Xylariaceae</taxon>
        <taxon>Xylaria</taxon>
    </lineage>
</organism>
<accession>A0AAN7Z4W2</accession>
<protein>
    <submittedName>
        <fullName evidence="1">Uncharacterized protein</fullName>
    </submittedName>
</protein>
<evidence type="ECO:0000313" key="2">
    <source>
        <dbReference type="Proteomes" id="UP001305414"/>
    </source>
</evidence>
<dbReference type="Proteomes" id="UP001305414">
    <property type="component" value="Unassembled WGS sequence"/>
</dbReference>
<evidence type="ECO:0000313" key="1">
    <source>
        <dbReference type="EMBL" id="KAK5629242.1"/>
    </source>
</evidence>
<name>A0AAN7Z4W2_9PEZI</name>
<reference evidence="1 2" key="1">
    <citation type="submission" date="2023-10" db="EMBL/GenBank/DDBJ databases">
        <title>Draft genome sequence of Xylaria bambusicola isolate GMP-LS, the root and basal stem rot pathogen of sugarcane in Indonesia.</title>
        <authorList>
            <person name="Selvaraj P."/>
            <person name="Muralishankar V."/>
            <person name="Muruganantham S."/>
            <person name="Sp S."/>
            <person name="Haryani S."/>
            <person name="Lau K.J.X."/>
            <person name="Naqvi N.I."/>
        </authorList>
    </citation>
    <scope>NUCLEOTIDE SEQUENCE [LARGE SCALE GENOMIC DNA]</scope>
    <source>
        <strain evidence="1">GMP-LS</strain>
    </source>
</reference>
<dbReference type="EMBL" id="JAWHQM010000011">
    <property type="protein sequence ID" value="KAK5629242.1"/>
    <property type="molecule type" value="Genomic_DNA"/>
</dbReference>